<feature type="transmembrane region" description="Helical" evidence="1">
    <location>
        <begin position="70"/>
        <end position="91"/>
    </location>
</feature>
<name>A0ABX2B378_9BACT</name>
<sequence length="191" mass="22095">METTNEMENMRLQLDVLKNRLEKQTVISDNMIRMAMKDKSHRIKLKYRIVMIMCITMIPYNLILMPHIGFSLPFGIVTSIFMLIAGIYTYYNMRVLDSAFDSGDNMIEAGLKVAKAKKRDSDWLKYSIPTVIPWFVWFLIETLEKDHGYVGAIGGTIGGLVGGIMGMHMHFKIQRKYKEIIAHIEDIKDIR</sequence>
<proteinExistence type="predicted"/>
<keyword evidence="1" id="KW-0472">Membrane</keyword>
<dbReference type="RefSeq" id="WP_172345380.1">
    <property type="nucleotide sequence ID" value="NZ_CASYYZ010000013.1"/>
</dbReference>
<evidence type="ECO:0000313" key="3">
    <source>
        <dbReference type="Proteomes" id="UP000820977"/>
    </source>
</evidence>
<reference evidence="2 3" key="1">
    <citation type="submission" date="2020-05" db="EMBL/GenBank/DDBJ databases">
        <title>Distinct polysaccharide utilization as determinants for interspecies competition between intestinal Prevotella spp.</title>
        <authorList>
            <person name="Galvez E.J.C."/>
            <person name="Iljazovic A."/>
            <person name="Strowig T."/>
        </authorList>
    </citation>
    <scope>NUCLEOTIDE SEQUENCE [LARGE SCALE GENOMIC DNA]</scope>
    <source>
        <strain evidence="2 3">PCHR</strain>
    </source>
</reference>
<comment type="caution">
    <text evidence="2">The sequence shown here is derived from an EMBL/GenBank/DDBJ whole genome shotgun (WGS) entry which is preliminary data.</text>
</comment>
<evidence type="ECO:0000313" key="2">
    <source>
        <dbReference type="EMBL" id="NPE25917.1"/>
    </source>
</evidence>
<feature type="transmembrane region" description="Helical" evidence="1">
    <location>
        <begin position="45"/>
        <end position="64"/>
    </location>
</feature>
<accession>A0ABX2B378</accession>
<dbReference type="EMBL" id="JABKKJ010000021">
    <property type="protein sequence ID" value="NPE25917.1"/>
    <property type="molecule type" value="Genomic_DNA"/>
</dbReference>
<dbReference type="Proteomes" id="UP000820977">
    <property type="component" value="Unassembled WGS sequence"/>
</dbReference>
<keyword evidence="1" id="KW-0812">Transmembrane</keyword>
<evidence type="ECO:0000256" key="1">
    <source>
        <dbReference type="SAM" id="Phobius"/>
    </source>
</evidence>
<organism evidence="2 3">
    <name type="scientific">Xylanibacter caecicola</name>
    <dbReference type="NCBI Taxonomy" id="2736294"/>
    <lineage>
        <taxon>Bacteria</taxon>
        <taxon>Pseudomonadati</taxon>
        <taxon>Bacteroidota</taxon>
        <taxon>Bacteroidia</taxon>
        <taxon>Bacteroidales</taxon>
        <taxon>Prevotellaceae</taxon>
        <taxon>Xylanibacter</taxon>
    </lineage>
</organism>
<keyword evidence="3" id="KW-1185">Reference proteome</keyword>
<keyword evidence="1" id="KW-1133">Transmembrane helix</keyword>
<feature type="transmembrane region" description="Helical" evidence="1">
    <location>
        <begin position="123"/>
        <end position="140"/>
    </location>
</feature>
<gene>
    <name evidence="2" type="ORF">HPS54_10375</name>
</gene>
<protein>
    <submittedName>
        <fullName evidence="2">Uncharacterized protein</fullName>
    </submittedName>
</protein>
<feature type="transmembrane region" description="Helical" evidence="1">
    <location>
        <begin position="152"/>
        <end position="171"/>
    </location>
</feature>